<evidence type="ECO:0000256" key="1">
    <source>
        <dbReference type="SAM" id="Phobius"/>
    </source>
</evidence>
<proteinExistence type="predicted"/>
<evidence type="ECO:0000313" key="4">
    <source>
        <dbReference type="Proteomes" id="UP000095283"/>
    </source>
</evidence>
<dbReference type="Pfam" id="PF18701">
    <property type="entry name" value="DUF5641"/>
    <property type="match status" value="1"/>
</dbReference>
<evidence type="ECO:0000259" key="2">
    <source>
        <dbReference type="Pfam" id="PF07245"/>
    </source>
</evidence>
<sequence>MGTNSVEEAKKLYYESKQIFHDASMNLRDYISNNSTFNEFLSNEGCEINESSKILGLHWNTSSDTFTFTISKFTATTTTKRTVLQFIASVYDPLGIIAPILITPKLFLQKLWKASLSWDDPLTKDLCNEWNSIINLYNDKPISIPRLIHVSNSAINQLHCFVDASGHTYGAVAYLRTIHADTGETSSALVFAKSRLCPVKGMTIPKLELMALVIGTRILKFIQEQLDFEITESYIWSDSKCALQWLTSYKELSVFIKNRVREITNVPRNTFFRYVSSAENPADIISRGSSPHELVMNKLWWYGPPWLELSESHWPREINIDPHSKVDSNEMVEDELIITTYEVEAIVNSRPLTYYQDDLSFKPLRPIDFILSGNTCIASPPMLTEDDETYQTSQTSRCALLNLWKQSQLVANNFWHIWKNEYLNSLREYSRCDHNNPRSTAKCSPQIDDIVLLRDDNIPRAHWKLARICELPSTKEIRSATIQLANGKRLQRAINFLHPLEIRANSNKPSEAPQDIRSIQPRRSPRIALLPPKTYVYFLSLLLISCITATHNVCRDPLSKLSLIFLQECESSGIGIYKTSNGYFCYLHHECTNNTFLRLNSDYKYMCGFPCGCPKWATRCSHYSGNKIKSSIPLIPEFKKALRDAAPIICSDTLANNNCSNTLTTKTFYQIQMFDLSLHILKNINLKISDTDILDEPVCIGNDTTATGTSQYCQQFPCANKFRKFCYYPLTPITYLVLHKHSIPIRAWGVIERTFFDFDNSPSVATNDCNECSFRCLNNGSILLRNLDTLAPFTLELCFSNSFRSHHCEMIHNPPHIVSIPREIQLTNFVANLTLWKKGLALFNSRKLCPPLSYCNSVDCKLCYSYITHCSKSLERLVLIIILWLFFMVINIIIYMFSATFAIIRFITHFVLMIIHIPYYTIKLLLRCMFLRNSGDTPIRNRKKLRVSQRTLATNKYSLFKAVLTITITLLTAAVIHCCSDISSLKANTAACTYNNLGNIECSYDSSTLLAIVANNQELCLSLLDMRNEIIGSLVLTVQPIKLLCIAKSYFFTRDHTFIYPSIKRCKLMGSCKNNFCATIKTNDNIDEFSDEINNTTGFAYCMESCACFHCGCFLCTPACLFYKIIPEYMSTTIYELFSCSSFSIQITAQIALNINGQESITNTITITLGRTFRWNNIIFNVISTSLPHAPLLRYSFPRKMNNNKVRVNPPTSAGQQFNDIGQLYCRSHEEASNSKYEFNPDVCNCHSNGDAINCNCAYHNYSALFENNEFLLPLSLGPLNLRQHPTNMIEVEVSTLANIQLQVTARNLSISTKSYDNICNTTVSAFSGCYQCNTGAIGNVTCFSNFGTVFGEIECAKQYYTVKCSKEGAEGTLTYIASVTSEAFSLKSIKDTLK</sequence>
<dbReference type="WBParaSite" id="Hba_00888">
    <property type="protein sequence ID" value="Hba_00888"/>
    <property type="gene ID" value="Hba_00888"/>
</dbReference>
<name>A0A1I7W8B8_HETBA</name>
<dbReference type="Pfam" id="PF05380">
    <property type="entry name" value="Peptidase_A17"/>
    <property type="match status" value="1"/>
</dbReference>
<keyword evidence="1" id="KW-1133">Transmembrane helix</keyword>
<reference evidence="5" key="1">
    <citation type="submission" date="2016-11" db="UniProtKB">
        <authorList>
            <consortium name="WormBaseParasite"/>
        </authorList>
    </citation>
    <scope>IDENTIFICATION</scope>
</reference>
<dbReference type="InterPro" id="IPR040676">
    <property type="entry name" value="DUF5641"/>
</dbReference>
<dbReference type="Gene3D" id="2.60.98.50">
    <property type="match status" value="1"/>
</dbReference>
<feature type="transmembrane region" description="Helical" evidence="1">
    <location>
        <begin position="903"/>
        <end position="922"/>
    </location>
</feature>
<feature type="domain" description="Phlebovirus glycoprotein G2 fusion" evidence="2">
    <location>
        <begin position="979"/>
        <end position="1304"/>
    </location>
</feature>
<dbReference type="InterPro" id="IPR008042">
    <property type="entry name" value="Retrotrans_Pao"/>
</dbReference>
<dbReference type="PANTHER" id="PTHR47331">
    <property type="entry name" value="PHD-TYPE DOMAIN-CONTAINING PROTEIN"/>
    <property type="match status" value="1"/>
</dbReference>
<protein>
    <submittedName>
        <fullName evidence="5">DUF5641 domain-containing protein</fullName>
    </submittedName>
</protein>
<dbReference type="PANTHER" id="PTHR47331:SF5">
    <property type="entry name" value="RIBONUCLEASE H"/>
    <property type="match status" value="1"/>
</dbReference>
<feature type="transmembrane region" description="Helical" evidence="1">
    <location>
        <begin position="877"/>
        <end position="897"/>
    </location>
</feature>
<organism evidence="4 5">
    <name type="scientific">Heterorhabditis bacteriophora</name>
    <name type="common">Entomopathogenic nematode worm</name>
    <dbReference type="NCBI Taxonomy" id="37862"/>
    <lineage>
        <taxon>Eukaryota</taxon>
        <taxon>Metazoa</taxon>
        <taxon>Ecdysozoa</taxon>
        <taxon>Nematoda</taxon>
        <taxon>Chromadorea</taxon>
        <taxon>Rhabditida</taxon>
        <taxon>Rhabditina</taxon>
        <taxon>Rhabditomorpha</taxon>
        <taxon>Strongyloidea</taxon>
        <taxon>Heterorhabditidae</taxon>
        <taxon>Heterorhabditis</taxon>
    </lineage>
</organism>
<dbReference type="Pfam" id="PF07245">
    <property type="entry name" value="Phlebovirus_G2"/>
    <property type="match status" value="1"/>
</dbReference>
<dbReference type="Proteomes" id="UP000095283">
    <property type="component" value="Unplaced"/>
</dbReference>
<keyword evidence="1" id="KW-0812">Transmembrane</keyword>
<feature type="domain" description="DUF5641" evidence="3">
    <location>
        <begin position="404"/>
        <end position="499"/>
    </location>
</feature>
<keyword evidence="4" id="KW-1185">Reference proteome</keyword>
<dbReference type="InterPro" id="IPR009878">
    <property type="entry name" value="Phlebovirus_G2_fusion"/>
</dbReference>
<evidence type="ECO:0000313" key="5">
    <source>
        <dbReference type="WBParaSite" id="Hba_00888"/>
    </source>
</evidence>
<accession>A0A1I7W8B8</accession>
<keyword evidence="1" id="KW-0472">Membrane</keyword>
<evidence type="ECO:0000259" key="3">
    <source>
        <dbReference type="Pfam" id="PF18701"/>
    </source>
</evidence>